<dbReference type="RefSeq" id="WP_387698769.1">
    <property type="nucleotide sequence ID" value="NZ_JBIAMX010000001.1"/>
</dbReference>
<keyword evidence="2" id="KW-1185">Reference proteome</keyword>
<gene>
    <name evidence="1" type="ORF">ACFYTF_01975</name>
</gene>
<name>A0ABW6PGT7_9NOCA</name>
<sequence>MSVFLVPEPLVRGGYILHLLEQAPVRDRKPVPDAELIALIEATSAPLGARDLVHAHEQAYTGPRHDPTAAREVLHDHLIEDPEPGGLDIDDPVELDRLSLLPEHPIGPRRIEDFQSFAMRQAMAAVYRHFAVDQRIPLLYHGFADPAEGWFALRVSAA</sequence>
<evidence type="ECO:0000313" key="2">
    <source>
        <dbReference type="Proteomes" id="UP001601444"/>
    </source>
</evidence>
<dbReference type="Proteomes" id="UP001601444">
    <property type="component" value="Unassembled WGS sequence"/>
</dbReference>
<reference evidence="1 2" key="1">
    <citation type="submission" date="2024-10" db="EMBL/GenBank/DDBJ databases">
        <title>The Natural Products Discovery Center: Release of the First 8490 Sequenced Strains for Exploring Actinobacteria Biosynthetic Diversity.</title>
        <authorList>
            <person name="Kalkreuter E."/>
            <person name="Kautsar S.A."/>
            <person name="Yang D."/>
            <person name="Bader C.D."/>
            <person name="Teijaro C.N."/>
            <person name="Fluegel L."/>
            <person name="Davis C.M."/>
            <person name="Simpson J.R."/>
            <person name="Lauterbach L."/>
            <person name="Steele A.D."/>
            <person name="Gui C."/>
            <person name="Meng S."/>
            <person name="Li G."/>
            <person name="Viehrig K."/>
            <person name="Ye F."/>
            <person name="Su P."/>
            <person name="Kiefer A.F."/>
            <person name="Nichols A."/>
            <person name="Cepeda A.J."/>
            <person name="Yan W."/>
            <person name="Fan B."/>
            <person name="Jiang Y."/>
            <person name="Adhikari A."/>
            <person name="Zheng C.-J."/>
            <person name="Schuster L."/>
            <person name="Cowan T.M."/>
            <person name="Smanski M.J."/>
            <person name="Chevrette M.G."/>
            <person name="De Carvalho L.P.S."/>
            <person name="Shen B."/>
        </authorList>
    </citation>
    <scope>NUCLEOTIDE SEQUENCE [LARGE SCALE GENOMIC DNA]</scope>
    <source>
        <strain evidence="1 2">NPDC004045</strain>
    </source>
</reference>
<proteinExistence type="predicted"/>
<comment type="caution">
    <text evidence="1">The sequence shown here is derived from an EMBL/GenBank/DDBJ whole genome shotgun (WGS) entry which is preliminary data.</text>
</comment>
<protein>
    <submittedName>
        <fullName evidence="1">Uncharacterized protein</fullName>
    </submittedName>
</protein>
<accession>A0ABW6PGT7</accession>
<organism evidence="1 2">
    <name type="scientific">Nocardia thailandica</name>
    <dbReference type="NCBI Taxonomy" id="257275"/>
    <lineage>
        <taxon>Bacteria</taxon>
        <taxon>Bacillati</taxon>
        <taxon>Actinomycetota</taxon>
        <taxon>Actinomycetes</taxon>
        <taxon>Mycobacteriales</taxon>
        <taxon>Nocardiaceae</taxon>
        <taxon>Nocardia</taxon>
    </lineage>
</organism>
<dbReference type="EMBL" id="JBIAMX010000001">
    <property type="protein sequence ID" value="MFF0541589.1"/>
    <property type="molecule type" value="Genomic_DNA"/>
</dbReference>
<evidence type="ECO:0000313" key="1">
    <source>
        <dbReference type="EMBL" id="MFF0541589.1"/>
    </source>
</evidence>